<evidence type="ECO:0000256" key="4">
    <source>
        <dbReference type="ARBA" id="ARBA00022679"/>
    </source>
</evidence>
<comment type="similarity">
    <text evidence="2 10">Belongs to the thiolase-like superfamily. Thiolase family.</text>
</comment>
<dbReference type="KEGG" id="fwa:DCMF_19255"/>
<dbReference type="PANTHER" id="PTHR18919">
    <property type="entry name" value="ACETYL-COA C-ACYLTRANSFERASE"/>
    <property type="match status" value="1"/>
</dbReference>
<dbReference type="EC" id="2.3.1.9" evidence="3"/>
<reference evidence="13 14" key="1">
    <citation type="submission" date="2016-10" db="EMBL/GenBank/DDBJ databases">
        <title>Complete Genome Sequence of Peptococcaceae strain DCMF.</title>
        <authorList>
            <person name="Edwards R.J."/>
            <person name="Holland S.I."/>
            <person name="Deshpande N.P."/>
            <person name="Wong Y.K."/>
            <person name="Ertan H."/>
            <person name="Manefield M."/>
            <person name="Russell T.L."/>
            <person name="Lee M.J."/>
        </authorList>
    </citation>
    <scope>NUCLEOTIDE SEQUENCE [LARGE SCALE GENOMIC DNA]</scope>
    <source>
        <strain evidence="13 14">DCMF</strain>
    </source>
</reference>
<evidence type="ECO:0000313" key="13">
    <source>
        <dbReference type="EMBL" id="ATW26605.1"/>
    </source>
</evidence>
<evidence type="ECO:0000256" key="10">
    <source>
        <dbReference type="RuleBase" id="RU003557"/>
    </source>
</evidence>
<dbReference type="PIRSF" id="PIRSF000429">
    <property type="entry name" value="Ac-CoA_Ac_transf"/>
    <property type="match status" value="1"/>
</dbReference>
<name>A0A3G1KWM7_FORW1</name>
<feature type="domain" description="Thiolase C-terminal" evidence="12">
    <location>
        <begin position="270"/>
        <end position="391"/>
    </location>
</feature>
<dbReference type="GO" id="GO:0005737">
    <property type="term" value="C:cytoplasm"/>
    <property type="evidence" value="ECO:0007669"/>
    <property type="project" value="UniProtKB-SubCell"/>
</dbReference>
<dbReference type="InterPro" id="IPR020616">
    <property type="entry name" value="Thiolase_N"/>
</dbReference>
<comment type="catalytic activity">
    <reaction evidence="8">
        <text>2 acetyl-CoA = acetoacetyl-CoA + CoA</text>
        <dbReference type="Rhea" id="RHEA:21036"/>
        <dbReference type="ChEBI" id="CHEBI:57286"/>
        <dbReference type="ChEBI" id="CHEBI:57287"/>
        <dbReference type="ChEBI" id="CHEBI:57288"/>
        <dbReference type="EC" id="2.3.1.9"/>
    </reaction>
</comment>
<proteinExistence type="inferred from homology"/>
<accession>A0A3G1KWM7</accession>
<feature type="active site" description="Proton acceptor" evidence="9">
    <location>
        <position position="348"/>
    </location>
</feature>
<evidence type="ECO:0000256" key="7">
    <source>
        <dbReference type="ARBA" id="ARBA00044137"/>
    </source>
</evidence>
<dbReference type="SUPFAM" id="SSF53901">
    <property type="entry name" value="Thiolase-like"/>
    <property type="match status" value="2"/>
</dbReference>
<dbReference type="RefSeq" id="WP_148135925.1">
    <property type="nucleotide sequence ID" value="NZ_CP017634.1"/>
</dbReference>
<dbReference type="Gene3D" id="3.40.47.10">
    <property type="match status" value="2"/>
</dbReference>
<keyword evidence="4 10" id="KW-0808">Transferase</keyword>
<dbReference type="NCBIfam" id="TIGR01930">
    <property type="entry name" value="AcCoA-C-Actrans"/>
    <property type="match status" value="1"/>
</dbReference>
<evidence type="ECO:0000256" key="2">
    <source>
        <dbReference type="ARBA" id="ARBA00010982"/>
    </source>
</evidence>
<dbReference type="Pfam" id="PF00108">
    <property type="entry name" value="Thiolase_N"/>
    <property type="match status" value="1"/>
</dbReference>
<keyword evidence="5 10" id="KW-0012">Acyltransferase</keyword>
<organism evidence="13 14">
    <name type="scientific">Formimonas warabiya</name>
    <dbReference type="NCBI Taxonomy" id="1761012"/>
    <lineage>
        <taxon>Bacteria</taxon>
        <taxon>Bacillati</taxon>
        <taxon>Bacillota</taxon>
        <taxon>Clostridia</taxon>
        <taxon>Eubacteriales</taxon>
        <taxon>Peptococcaceae</taxon>
        <taxon>Candidatus Formimonas</taxon>
    </lineage>
</organism>
<dbReference type="GO" id="GO:0003985">
    <property type="term" value="F:acetyl-CoA C-acetyltransferase activity"/>
    <property type="evidence" value="ECO:0007669"/>
    <property type="project" value="UniProtKB-EC"/>
</dbReference>
<comment type="subcellular location">
    <subcellularLocation>
        <location evidence="1">Cytoplasm</location>
    </subcellularLocation>
</comment>
<evidence type="ECO:0000256" key="8">
    <source>
        <dbReference type="ARBA" id="ARBA00051550"/>
    </source>
</evidence>
<dbReference type="Proteomes" id="UP000323521">
    <property type="component" value="Chromosome"/>
</dbReference>
<dbReference type="EMBL" id="CP017634">
    <property type="protein sequence ID" value="ATW26605.1"/>
    <property type="molecule type" value="Genomic_DNA"/>
</dbReference>
<protein>
    <recommendedName>
        <fullName evidence="7">Acetyl-CoA acetyltransferase</fullName>
        <ecNumber evidence="3">2.3.1.9</ecNumber>
    </recommendedName>
    <alternativeName>
        <fullName evidence="6">Acetoacetyl-CoA thiolase</fullName>
    </alternativeName>
</protein>
<dbReference type="FunFam" id="3.40.47.10:FF:000010">
    <property type="entry name" value="Acetyl-CoA acetyltransferase (Thiolase)"/>
    <property type="match status" value="1"/>
</dbReference>
<gene>
    <name evidence="13" type="ORF">DCMF_19255</name>
</gene>
<feature type="active site" description="Proton acceptor" evidence="9">
    <location>
        <position position="378"/>
    </location>
</feature>
<dbReference type="InterPro" id="IPR016039">
    <property type="entry name" value="Thiolase-like"/>
</dbReference>
<evidence type="ECO:0000256" key="3">
    <source>
        <dbReference type="ARBA" id="ARBA00012705"/>
    </source>
</evidence>
<evidence type="ECO:0000259" key="11">
    <source>
        <dbReference type="Pfam" id="PF00108"/>
    </source>
</evidence>
<dbReference type="InterPro" id="IPR020617">
    <property type="entry name" value="Thiolase_C"/>
</dbReference>
<dbReference type="PANTHER" id="PTHR18919:SF107">
    <property type="entry name" value="ACETYL-COA ACETYLTRANSFERASE, CYTOSOLIC"/>
    <property type="match status" value="1"/>
</dbReference>
<evidence type="ECO:0000256" key="5">
    <source>
        <dbReference type="ARBA" id="ARBA00023315"/>
    </source>
</evidence>
<dbReference type="Pfam" id="PF02803">
    <property type="entry name" value="Thiolase_C"/>
    <property type="match status" value="1"/>
</dbReference>
<evidence type="ECO:0000256" key="9">
    <source>
        <dbReference type="PIRSR" id="PIRSR000429-1"/>
    </source>
</evidence>
<dbReference type="AlphaFoldDB" id="A0A3G1KWM7"/>
<evidence type="ECO:0000259" key="12">
    <source>
        <dbReference type="Pfam" id="PF02803"/>
    </source>
</evidence>
<feature type="domain" description="Thiolase N-terminal" evidence="11">
    <location>
        <begin position="4"/>
        <end position="261"/>
    </location>
</feature>
<dbReference type="CDD" id="cd00751">
    <property type="entry name" value="thiolase"/>
    <property type="match status" value="1"/>
</dbReference>
<keyword evidence="14" id="KW-1185">Reference proteome</keyword>
<feature type="active site" description="Acyl-thioester intermediate" evidence="9">
    <location>
        <position position="88"/>
    </location>
</feature>
<sequence>MREVVIVGAKRTPIGDYLGSLKDVSAVRLGIVAAKGAMEQAGIGPGQIEDVTCGMVYKEGVGGNPARQIQLQLGIPAETCACTVDQQCGSAMRAFEIATQQIFLGKADVALCLGIESMSRVPHLVLNIREGVRMGDTFLYDALTYDALVDINLGYHMGVTAENVAELYDITRQEQDELAVMSQQRASKAIAEEKFKDEIVPVEIETRKGATVVDTDEHPRADASIEKMAKLKPAFKKDGTVTAANASGINDGAAALVIMSAEKAQKLGIKPLAKVLSTAGMGVKPEVMGLGPAYAIPKALAYAGLTQDQIDYFEINEAFAAQWLGVNRILDIPFDKINANGSGIALGHPVGCTGIRIIVSLLYEMQKRNAKYGCASLCVGGGPAMATIVER</sequence>
<dbReference type="OrthoDB" id="56116at2"/>
<evidence type="ECO:0000313" key="14">
    <source>
        <dbReference type="Proteomes" id="UP000323521"/>
    </source>
</evidence>
<dbReference type="InterPro" id="IPR002155">
    <property type="entry name" value="Thiolase"/>
</dbReference>
<evidence type="ECO:0000256" key="1">
    <source>
        <dbReference type="ARBA" id="ARBA00004496"/>
    </source>
</evidence>
<evidence type="ECO:0000256" key="6">
    <source>
        <dbReference type="ARBA" id="ARBA00030755"/>
    </source>
</evidence>